<proteinExistence type="predicted"/>
<name>A0A1Q9EKE6_SYMMI</name>
<dbReference type="EMBL" id="LSRX01000129">
    <property type="protein sequence ID" value="OLQ07890.1"/>
    <property type="molecule type" value="Genomic_DNA"/>
</dbReference>
<dbReference type="PANTHER" id="PTHR38564:SF2">
    <property type="entry name" value="WU:FC46H12 PRECURSOR"/>
    <property type="match status" value="1"/>
</dbReference>
<sequence length="291" mass="31396">MAADVHGRRLPIVIVPGFCSSRLEVAQSDVDPSWKGYKVWLGLTSIGFTAMHSKGTFDDPETKKLKNKWLQHLVLSDAEHEVGCDFSLRCNPTATAPTAQVFAGRTAYSIAPKPGIMAPRVVLALLATAAGAMKCPGSGSWIHAWAEVEAVAGASCADVMEEMKARVGGGSWVDPHNKGTYSLLSEDTNELDVQRITGNKKFTDKITFTFFDFKLEGAKPSCGIHACSESQGFSIGDFSTNYCNIRNLYCGKEDGCVTVKHDFETREDVVDHNLGAGEDKTACIVPATLVV</sequence>
<dbReference type="Proteomes" id="UP000186817">
    <property type="component" value="Unassembled WGS sequence"/>
</dbReference>
<dbReference type="OrthoDB" id="5946254at2759"/>
<comment type="caution">
    <text evidence="1">The sequence shown here is derived from an EMBL/GenBank/DDBJ whole genome shotgun (WGS) entry which is preliminary data.</text>
</comment>
<dbReference type="PANTHER" id="PTHR38564">
    <property type="entry name" value="SI:CH73-250A16.5-RELATED"/>
    <property type="match status" value="1"/>
</dbReference>
<evidence type="ECO:0000313" key="2">
    <source>
        <dbReference type="Proteomes" id="UP000186817"/>
    </source>
</evidence>
<organism evidence="1 2">
    <name type="scientific">Symbiodinium microadriaticum</name>
    <name type="common">Dinoflagellate</name>
    <name type="synonym">Zooxanthella microadriatica</name>
    <dbReference type="NCBI Taxonomy" id="2951"/>
    <lineage>
        <taxon>Eukaryota</taxon>
        <taxon>Sar</taxon>
        <taxon>Alveolata</taxon>
        <taxon>Dinophyceae</taxon>
        <taxon>Suessiales</taxon>
        <taxon>Symbiodiniaceae</taxon>
        <taxon>Symbiodinium</taxon>
    </lineage>
</organism>
<reference evidence="1 2" key="1">
    <citation type="submission" date="2016-02" db="EMBL/GenBank/DDBJ databases">
        <title>Genome analysis of coral dinoflagellate symbionts highlights evolutionary adaptations to a symbiotic lifestyle.</title>
        <authorList>
            <person name="Aranda M."/>
            <person name="Li Y."/>
            <person name="Liew Y.J."/>
            <person name="Baumgarten S."/>
            <person name="Simakov O."/>
            <person name="Wilson M."/>
            <person name="Piel J."/>
            <person name="Ashoor H."/>
            <person name="Bougouffa S."/>
            <person name="Bajic V.B."/>
            <person name="Ryu T."/>
            <person name="Ravasi T."/>
            <person name="Bayer T."/>
            <person name="Micklem G."/>
            <person name="Kim H."/>
            <person name="Bhak J."/>
            <person name="Lajeunesse T.C."/>
            <person name="Voolstra C.R."/>
        </authorList>
    </citation>
    <scope>NUCLEOTIDE SEQUENCE [LARGE SCALE GENOMIC DNA]</scope>
    <source>
        <strain evidence="1 2">CCMP2467</strain>
    </source>
</reference>
<protein>
    <submittedName>
        <fullName evidence="1">Uncharacterized protein</fullName>
    </submittedName>
</protein>
<gene>
    <name evidence="1" type="ORF">AK812_SmicGene8654</name>
</gene>
<evidence type="ECO:0000313" key="1">
    <source>
        <dbReference type="EMBL" id="OLQ07890.1"/>
    </source>
</evidence>
<keyword evidence="2" id="KW-1185">Reference proteome</keyword>
<accession>A0A1Q9EKE6</accession>
<dbReference type="AlphaFoldDB" id="A0A1Q9EKE6"/>